<dbReference type="InterPro" id="IPR052701">
    <property type="entry name" value="GAG_Ulvan_Degrading_Sulfatases"/>
</dbReference>
<evidence type="ECO:0000313" key="3">
    <source>
        <dbReference type="EMBL" id="ALJ06457.1"/>
    </source>
</evidence>
<dbReference type="CDD" id="cd16145">
    <property type="entry name" value="ARS_like"/>
    <property type="match status" value="1"/>
</dbReference>
<dbReference type="Pfam" id="PF00884">
    <property type="entry name" value="Sulfatase"/>
    <property type="match status" value="1"/>
</dbReference>
<evidence type="ECO:0000259" key="2">
    <source>
        <dbReference type="Pfam" id="PF00884"/>
    </source>
</evidence>
<dbReference type="SUPFAM" id="SSF53649">
    <property type="entry name" value="Alkaline phosphatase-like"/>
    <property type="match status" value="1"/>
</dbReference>
<dbReference type="RefSeq" id="WP_054730481.1">
    <property type="nucleotide sequence ID" value="NZ_CP012898.1"/>
</dbReference>
<name>A0A0P0CPT6_9FLAO</name>
<keyword evidence="1" id="KW-0732">Signal</keyword>
<feature type="domain" description="Sulfatase N-terminal" evidence="2">
    <location>
        <begin position="39"/>
        <end position="379"/>
    </location>
</feature>
<dbReference type="Proteomes" id="UP000057981">
    <property type="component" value="Chromosome"/>
</dbReference>
<proteinExistence type="predicted"/>
<dbReference type="PATRIC" id="fig|1736674.3.peg.3177"/>
<dbReference type="Gene3D" id="3.40.720.10">
    <property type="entry name" value="Alkaline Phosphatase, subunit A"/>
    <property type="match status" value="1"/>
</dbReference>
<gene>
    <name evidence="3" type="ORF">APS56_15530</name>
</gene>
<dbReference type="AlphaFoldDB" id="A0A0P0CPT6"/>
<dbReference type="PROSITE" id="PS51257">
    <property type="entry name" value="PROKAR_LIPOPROTEIN"/>
    <property type="match status" value="1"/>
</dbReference>
<sequence>MKKNMVLLSALSLALAFSCVNNNNNNKNNELVEENSNKPNIIYILADDLGYGDLSSYGQEKFTTPNIDKLASQGMLFTQHYSGNTVCAPSRSALLTGMHTGHTPVRGNKEIAPEGQHPIPDETYTLAESLKKAGYVTGAFGKWGLGYPGSEGDPINQGFDVFYGYNCQRLGHHYYPYHLWSNRDSIVLTGNAGTKKEMYGPALIHEKTIEFIETNRDTPFFLYVPSIIPHAELAAPESYIAKNRGKYLPEKSYKGTDGGPDYRQGKYESQTDVHATFVAMIEILDEQVGEIVAKVKELGLEDNTIIVFTSDNGPHSEGGADPEYFNSNGPLKGIKRDLYEGGIRVPMIVKWPGKIKQGSKTDLISAFWDVFPTFSEIAGSNVPEKLDGISFLPTLLGNADEQKQHAYLYWEFHERGGRQAIRKGKWKAVKYNVLKKPNAPIELYDLSIDIGEENNVASQHPDIVKEMETILKDARTPSEVFTFNQVSF</sequence>
<dbReference type="STRING" id="1736674.APS56_15530"/>
<evidence type="ECO:0000313" key="4">
    <source>
        <dbReference type="Proteomes" id="UP000057981"/>
    </source>
</evidence>
<dbReference type="InterPro" id="IPR017850">
    <property type="entry name" value="Alkaline_phosphatase_core_sf"/>
</dbReference>
<organism evidence="3 4">
    <name type="scientific">Pseudalgibacter alginicilyticus</name>
    <dbReference type="NCBI Taxonomy" id="1736674"/>
    <lineage>
        <taxon>Bacteria</taxon>
        <taxon>Pseudomonadati</taxon>
        <taxon>Bacteroidota</taxon>
        <taxon>Flavobacteriia</taxon>
        <taxon>Flavobacteriales</taxon>
        <taxon>Flavobacteriaceae</taxon>
        <taxon>Pseudalgibacter</taxon>
    </lineage>
</organism>
<dbReference type="KEGG" id="ahz:APS56_15530"/>
<accession>A0A0P0CPT6</accession>
<keyword evidence="4" id="KW-1185">Reference proteome</keyword>
<feature type="chain" id="PRO_5006042763" description="Sulfatase N-terminal domain-containing protein" evidence="1">
    <location>
        <begin position="23"/>
        <end position="488"/>
    </location>
</feature>
<evidence type="ECO:0000256" key="1">
    <source>
        <dbReference type="SAM" id="SignalP"/>
    </source>
</evidence>
<dbReference type="EMBL" id="CP012898">
    <property type="protein sequence ID" value="ALJ06457.1"/>
    <property type="molecule type" value="Genomic_DNA"/>
</dbReference>
<reference evidence="3 4" key="1">
    <citation type="submission" date="2015-10" db="EMBL/GenBank/DDBJ databases">
        <authorList>
            <person name="Gilbert D.G."/>
        </authorList>
    </citation>
    <scope>NUCLEOTIDE SEQUENCE [LARGE SCALE GENOMIC DNA]</scope>
    <source>
        <strain evidence="4">HZ-22</strain>
    </source>
</reference>
<dbReference type="PANTHER" id="PTHR43751:SF3">
    <property type="entry name" value="SULFATASE N-TERMINAL DOMAIN-CONTAINING PROTEIN"/>
    <property type="match status" value="1"/>
</dbReference>
<dbReference type="OrthoDB" id="9765065at2"/>
<dbReference type="InterPro" id="IPR000917">
    <property type="entry name" value="Sulfatase_N"/>
</dbReference>
<dbReference type="PANTHER" id="PTHR43751">
    <property type="entry name" value="SULFATASE"/>
    <property type="match status" value="1"/>
</dbReference>
<protein>
    <recommendedName>
        <fullName evidence="2">Sulfatase N-terminal domain-containing protein</fullName>
    </recommendedName>
</protein>
<dbReference type="Gene3D" id="3.30.1120.10">
    <property type="match status" value="1"/>
</dbReference>
<feature type="signal peptide" evidence="1">
    <location>
        <begin position="1"/>
        <end position="22"/>
    </location>
</feature>